<evidence type="ECO:0000256" key="2">
    <source>
        <dbReference type="SAM" id="MobiDB-lite"/>
    </source>
</evidence>
<feature type="compositionally biased region" description="Polar residues" evidence="2">
    <location>
        <begin position="474"/>
        <end position="483"/>
    </location>
</feature>
<feature type="region of interest" description="Disordered" evidence="2">
    <location>
        <begin position="90"/>
        <end position="109"/>
    </location>
</feature>
<feature type="domain" description="C2H2-type" evidence="3">
    <location>
        <begin position="429"/>
        <end position="451"/>
    </location>
</feature>
<sequence length="618" mass="66449">MATKQPKISETSLVDGKVSQEVKDEVVESQDSDTARPSTRFIFSKDYEPQPLYTPWIPSNSRPERKIHAAIPTAMMSSFVTVSGIRFEPNSSNGTPVDSPPYVPSPEISTSSIMNRIKLEKSSQSRRPLFVFSERVNTSGALDNAQSISAEAALEDSSLAEVHFSPRIPAPQLKLVKVEASHAEDFLRPPSSPFGPASNPEQDSCSNFLDSSGLLAESNTGPSRRVPSALDSNSSTSGQSLPAQAPTPEESTASTGYAGHFPYAYAGAGGLFNEDNMSMSQLSPSTALAFAPLPMWSGQQVAPMPIFVPVPIQHSYADQEVSNSGQASTSAAGTLSIPPYLLHASPHNLSPGQPPTMAPALPFAVPWVHSTPSLFGENDPWTQAIDAIGKNQDKKKQRRKRKRNDDDRGDQGRSTSGQAVSPESDDVGLVCVFCARTFTLGNSLALHIKSHRDAAYRYMANVFIASSEAQAQEGQLVQESQPVQKAPPTQEVQLEPAGPSDTLEPPPKKRNRRGSRGKGRRSKGTAPRDDPPSTSTPPQEPLVAPVAVGTDSVKASTPFSNTYSAPITPLASPPHNGEASCSTIENSFWEEHYGTFHRRRTTTGGSSQWRAELFGPDF</sequence>
<feature type="region of interest" description="Disordered" evidence="2">
    <location>
        <begin position="1"/>
        <end position="41"/>
    </location>
</feature>
<evidence type="ECO:0000313" key="5">
    <source>
        <dbReference type="Proteomes" id="UP000292702"/>
    </source>
</evidence>
<feature type="compositionally biased region" description="Basic residues" evidence="2">
    <location>
        <begin position="393"/>
        <end position="402"/>
    </location>
</feature>
<dbReference type="GO" id="GO:0008270">
    <property type="term" value="F:zinc ion binding"/>
    <property type="evidence" value="ECO:0007669"/>
    <property type="project" value="UniProtKB-KW"/>
</dbReference>
<comment type="caution">
    <text evidence="4">The sequence shown here is derived from an EMBL/GenBank/DDBJ whole genome shotgun (WGS) entry which is preliminary data.</text>
</comment>
<evidence type="ECO:0000256" key="1">
    <source>
        <dbReference type="PROSITE-ProRule" id="PRU00042"/>
    </source>
</evidence>
<feature type="region of interest" description="Disordered" evidence="2">
    <location>
        <begin position="387"/>
        <end position="423"/>
    </location>
</feature>
<dbReference type="PROSITE" id="PS50157">
    <property type="entry name" value="ZINC_FINGER_C2H2_2"/>
    <property type="match status" value="1"/>
</dbReference>
<feature type="region of interest" description="Disordered" evidence="2">
    <location>
        <begin position="474"/>
        <end position="549"/>
    </location>
</feature>
<gene>
    <name evidence="4" type="ORF">EIP91_000041</name>
</gene>
<feature type="compositionally biased region" description="Polar residues" evidence="2">
    <location>
        <begin position="230"/>
        <end position="242"/>
    </location>
</feature>
<dbReference type="OrthoDB" id="3270685at2759"/>
<organism evidence="4 5">
    <name type="scientific">Steccherinum ochraceum</name>
    <dbReference type="NCBI Taxonomy" id="92696"/>
    <lineage>
        <taxon>Eukaryota</taxon>
        <taxon>Fungi</taxon>
        <taxon>Dikarya</taxon>
        <taxon>Basidiomycota</taxon>
        <taxon>Agaricomycotina</taxon>
        <taxon>Agaricomycetes</taxon>
        <taxon>Polyporales</taxon>
        <taxon>Steccherinaceae</taxon>
        <taxon>Steccherinum</taxon>
    </lineage>
</organism>
<keyword evidence="5" id="KW-1185">Reference proteome</keyword>
<dbReference type="Proteomes" id="UP000292702">
    <property type="component" value="Unassembled WGS sequence"/>
</dbReference>
<feature type="compositionally biased region" description="Polar residues" evidence="2">
    <location>
        <begin position="1"/>
        <end position="12"/>
    </location>
</feature>
<accession>A0A4R0RZI1</accession>
<protein>
    <recommendedName>
        <fullName evidence="3">C2H2-type domain-containing protein</fullName>
    </recommendedName>
</protein>
<evidence type="ECO:0000259" key="3">
    <source>
        <dbReference type="PROSITE" id="PS50157"/>
    </source>
</evidence>
<evidence type="ECO:0000313" key="4">
    <source>
        <dbReference type="EMBL" id="TCD71909.1"/>
    </source>
</evidence>
<dbReference type="AlphaFoldDB" id="A0A4R0RZI1"/>
<dbReference type="EMBL" id="RWJN01000001">
    <property type="protein sequence ID" value="TCD71909.1"/>
    <property type="molecule type" value="Genomic_DNA"/>
</dbReference>
<feature type="compositionally biased region" description="Basic residues" evidence="2">
    <location>
        <begin position="508"/>
        <end position="523"/>
    </location>
</feature>
<name>A0A4R0RZI1_9APHY</name>
<feature type="region of interest" description="Disordered" evidence="2">
    <location>
        <begin position="187"/>
        <end position="255"/>
    </location>
</feature>
<dbReference type="InterPro" id="IPR013087">
    <property type="entry name" value="Znf_C2H2_type"/>
</dbReference>
<reference evidence="4 5" key="1">
    <citation type="submission" date="2018-11" db="EMBL/GenBank/DDBJ databases">
        <title>Genome assembly of Steccherinum ochraceum LE-BIN_3174, the white-rot fungus of the Steccherinaceae family (The Residual Polyporoid clade, Polyporales, Basidiomycota).</title>
        <authorList>
            <person name="Fedorova T.V."/>
            <person name="Glazunova O.A."/>
            <person name="Landesman E.O."/>
            <person name="Moiseenko K.V."/>
            <person name="Psurtseva N.V."/>
            <person name="Savinova O.S."/>
            <person name="Shakhova N.V."/>
            <person name="Tyazhelova T.V."/>
            <person name="Vasina D.V."/>
        </authorList>
    </citation>
    <scope>NUCLEOTIDE SEQUENCE [LARGE SCALE GENOMIC DNA]</scope>
    <source>
        <strain evidence="4 5">LE-BIN_3174</strain>
    </source>
</reference>
<keyword evidence="1" id="KW-0863">Zinc-finger</keyword>
<proteinExistence type="predicted"/>
<feature type="compositionally biased region" description="Polar residues" evidence="2">
    <location>
        <begin position="199"/>
        <end position="210"/>
    </location>
</feature>
<dbReference type="PROSITE" id="PS00028">
    <property type="entry name" value="ZINC_FINGER_C2H2_1"/>
    <property type="match status" value="1"/>
</dbReference>
<keyword evidence="1" id="KW-0479">Metal-binding</keyword>
<keyword evidence="1" id="KW-0862">Zinc</keyword>